<protein>
    <submittedName>
        <fullName evidence="2">DUF192 domain-containing protein</fullName>
    </submittedName>
</protein>
<dbReference type="Proteomes" id="UP001249020">
    <property type="component" value="Unassembled WGS sequence"/>
</dbReference>
<comment type="caution">
    <text evidence="2">The sequence shown here is derived from an EMBL/GenBank/DDBJ whole genome shotgun (WGS) entry which is preliminary data.</text>
</comment>
<dbReference type="PANTHER" id="PTHR37953:SF1">
    <property type="entry name" value="UPF0127 PROTEIN MJ1496"/>
    <property type="match status" value="1"/>
</dbReference>
<feature type="signal peptide" evidence="1">
    <location>
        <begin position="1"/>
        <end position="23"/>
    </location>
</feature>
<dbReference type="RefSeq" id="WP_311363102.1">
    <property type="nucleotide sequence ID" value="NZ_JAVRIE010000010.1"/>
</dbReference>
<organism evidence="2 3">
    <name type="scientific">Brumicola blandensis</name>
    <dbReference type="NCBI Taxonomy" id="3075611"/>
    <lineage>
        <taxon>Bacteria</taxon>
        <taxon>Pseudomonadati</taxon>
        <taxon>Pseudomonadota</taxon>
        <taxon>Gammaproteobacteria</taxon>
        <taxon>Alteromonadales</taxon>
        <taxon>Alteromonadaceae</taxon>
        <taxon>Brumicola</taxon>
    </lineage>
</organism>
<dbReference type="EMBL" id="JAVRIE010000010">
    <property type="protein sequence ID" value="MDT0584332.1"/>
    <property type="molecule type" value="Genomic_DNA"/>
</dbReference>
<dbReference type="InterPro" id="IPR003795">
    <property type="entry name" value="DUF192"/>
</dbReference>
<reference evidence="2 3" key="1">
    <citation type="submission" date="2023-09" db="EMBL/GenBank/DDBJ databases">
        <authorList>
            <person name="Rey-Velasco X."/>
        </authorList>
    </citation>
    <scope>NUCLEOTIDE SEQUENCE [LARGE SCALE GENOMIC DNA]</scope>
    <source>
        <strain evidence="2 3">W409</strain>
    </source>
</reference>
<evidence type="ECO:0000313" key="3">
    <source>
        <dbReference type="Proteomes" id="UP001249020"/>
    </source>
</evidence>
<sequence>MNKLVTTGMLICASLSFSLFACADERAGKYQVQSQADSFQDDFGDLTEEEKALLKDDSRINIEFHNMALTVEFADSPDERALGLMHRKSLCEDCGMLFQFDSERIASIWMKNTFVPLDLAYITVDGTIIDIEQLEPHDLTSVKSSQPVLFALEMNQGWFEKNNIKEGDKLSIEGRVKQPKSFKSK</sequence>
<evidence type="ECO:0000256" key="1">
    <source>
        <dbReference type="SAM" id="SignalP"/>
    </source>
</evidence>
<dbReference type="AlphaFoldDB" id="A0AAW8R7A1"/>
<keyword evidence="1" id="KW-0732">Signal</keyword>
<proteinExistence type="predicted"/>
<dbReference type="PROSITE" id="PS51257">
    <property type="entry name" value="PROKAR_LIPOPROTEIN"/>
    <property type="match status" value="1"/>
</dbReference>
<keyword evidence="3" id="KW-1185">Reference proteome</keyword>
<gene>
    <name evidence="2" type="ORF">RM544_17415</name>
</gene>
<evidence type="ECO:0000313" key="2">
    <source>
        <dbReference type="EMBL" id="MDT0584332.1"/>
    </source>
</evidence>
<dbReference type="Pfam" id="PF02643">
    <property type="entry name" value="DUF192"/>
    <property type="match status" value="1"/>
</dbReference>
<dbReference type="PANTHER" id="PTHR37953">
    <property type="entry name" value="UPF0127 PROTEIN MJ1496"/>
    <property type="match status" value="1"/>
</dbReference>
<dbReference type="Gene3D" id="2.60.120.1140">
    <property type="entry name" value="Protein of unknown function DUF192"/>
    <property type="match status" value="1"/>
</dbReference>
<feature type="chain" id="PRO_5043678848" evidence="1">
    <location>
        <begin position="24"/>
        <end position="185"/>
    </location>
</feature>
<name>A0AAW8R7A1_9ALTE</name>
<accession>A0AAW8R7A1</accession>
<dbReference type="InterPro" id="IPR038695">
    <property type="entry name" value="Saro_0823-like_sf"/>
</dbReference>